<dbReference type="CDD" id="cd03183">
    <property type="entry name" value="GST_C_Theta"/>
    <property type="match status" value="1"/>
</dbReference>
<dbReference type="InterPro" id="IPR036249">
    <property type="entry name" value="Thioredoxin-like_sf"/>
</dbReference>
<dbReference type="InterPro" id="IPR040079">
    <property type="entry name" value="Glutathione_S-Trfase"/>
</dbReference>
<evidence type="ECO:0000259" key="9">
    <source>
        <dbReference type="PROSITE" id="PS50405"/>
    </source>
</evidence>
<evidence type="ECO:0000313" key="10">
    <source>
        <dbReference type="EMBL" id="AUN35384.1"/>
    </source>
</evidence>
<dbReference type="RefSeq" id="XP_050534272.1">
    <property type="nucleotide sequence ID" value="XM_050678315.1"/>
</dbReference>
<proteinExistence type="evidence at transcript level"/>
<dbReference type="EMBL" id="MF197748">
    <property type="protein sequence ID" value="AUN35384.1"/>
    <property type="molecule type" value="mRNA"/>
</dbReference>
<accession>A0A2I6QGR2</accession>
<dbReference type="SMR" id="A0A2I6QGR2"/>
<dbReference type="Pfam" id="PF00043">
    <property type="entry name" value="GST_C"/>
    <property type="match status" value="1"/>
</dbReference>
<dbReference type="Gene3D" id="3.40.30.10">
    <property type="entry name" value="Glutaredoxin"/>
    <property type="match status" value="1"/>
</dbReference>
<dbReference type="GO" id="GO:0005737">
    <property type="term" value="C:cytoplasm"/>
    <property type="evidence" value="ECO:0007669"/>
    <property type="project" value="UniProtKB-SubCell"/>
</dbReference>
<evidence type="ECO:0000259" key="8">
    <source>
        <dbReference type="PROSITE" id="PS50404"/>
    </source>
</evidence>
<keyword evidence="6 10" id="KW-0808">Transferase</keyword>
<dbReference type="InterPro" id="IPR010987">
    <property type="entry name" value="Glutathione-S-Trfase_C-like"/>
</dbReference>
<dbReference type="FunFam" id="1.20.1050.10:FF:000008">
    <property type="entry name" value="Glutathione S-transferase theta-1"/>
    <property type="match status" value="1"/>
</dbReference>
<dbReference type="FunFam" id="3.40.30.10:FF:000176">
    <property type="entry name" value="Glutathione S-transferase theta-1"/>
    <property type="match status" value="1"/>
</dbReference>
<dbReference type="GO" id="GO:0004364">
    <property type="term" value="F:glutathione transferase activity"/>
    <property type="evidence" value="ECO:0007669"/>
    <property type="project" value="UniProtKB-EC"/>
</dbReference>
<dbReference type="PANTHER" id="PTHR43917:SF8">
    <property type="entry name" value="GH16740P-RELATED"/>
    <property type="match status" value="1"/>
</dbReference>
<dbReference type="PROSITE" id="PS50405">
    <property type="entry name" value="GST_CTER"/>
    <property type="match status" value="1"/>
</dbReference>
<evidence type="ECO:0000256" key="6">
    <source>
        <dbReference type="ARBA" id="ARBA00022679"/>
    </source>
</evidence>
<dbReference type="Pfam" id="PF02798">
    <property type="entry name" value="GST_N"/>
    <property type="match status" value="1"/>
</dbReference>
<dbReference type="SUPFAM" id="SSF52833">
    <property type="entry name" value="Thioredoxin-like"/>
    <property type="match status" value="1"/>
</dbReference>
<dbReference type="InterPro" id="IPR004046">
    <property type="entry name" value="GST_C"/>
</dbReference>
<comment type="similarity">
    <text evidence="2">Belongs to the GST superfamily. Theta family.</text>
</comment>
<protein>
    <recommendedName>
        <fullName evidence="4">glutathione transferase</fullName>
        <ecNumber evidence="4">2.5.1.18</ecNumber>
    </recommendedName>
</protein>
<dbReference type="GO" id="GO:0006749">
    <property type="term" value="P:glutathione metabolic process"/>
    <property type="evidence" value="ECO:0007669"/>
    <property type="project" value="TreeGrafter"/>
</dbReference>
<feature type="domain" description="GST N-terminal" evidence="8">
    <location>
        <begin position="2"/>
        <end position="83"/>
    </location>
</feature>
<evidence type="ECO:0000256" key="5">
    <source>
        <dbReference type="ARBA" id="ARBA00022490"/>
    </source>
</evidence>
<dbReference type="CDD" id="cd03050">
    <property type="entry name" value="GST_N_Theta"/>
    <property type="match status" value="1"/>
</dbReference>
<name>A0A2I6QGR2_DAKVI</name>
<dbReference type="InterPro" id="IPR036282">
    <property type="entry name" value="Glutathione-S-Trfase_C_sf"/>
</dbReference>
<evidence type="ECO:0000256" key="1">
    <source>
        <dbReference type="ARBA" id="ARBA00004496"/>
    </source>
</evidence>
<evidence type="ECO:0000256" key="4">
    <source>
        <dbReference type="ARBA" id="ARBA00012452"/>
    </source>
</evidence>
<dbReference type="PROSITE" id="PS50404">
    <property type="entry name" value="GST_NTER"/>
    <property type="match status" value="1"/>
</dbReference>
<dbReference type="SUPFAM" id="SSF47616">
    <property type="entry name" value="GST C-terminal domain-like"/>
    <property type="match status" value="1"/>
</dbReference>
<evidence type="ECO:0000256" key="2">
    <source>
        <dbReference type="ARBA" id="ARBA00009899"/>
    </source>
</evidence>
<dbReference type="Gene3D" id="1.20.1050.10">
    <property type="match status" value="1"/>
</dbReference>
<dbReference type="InterPro" id="IPR051369">
    <property type="entry name" value="GST_Theta"/>
</dbReference>
<keyword evidence="5" id="KW-0963">Cytoplasm</keyword>
<dbReference type="EC" id="2.5.1.18" evidence="4"/>
<dbReference type="OrthoDB" id="422574at2759"/>
<dbReference type="PANTHER" id="PTHR43917">
    <property type="match status" value="1"/>
</dbReference>
<dbReference type="InterPro" id="IPR040077">
    <property type="entry name" value="GST_C_Theta"/>
</dbReference>
<dbReference type="InterPro" id="IPR004045">
    <property type="entry name" value="Glutathione_S-Trfase_N"/>
</dbReference>
<organism evidence="10">
    <name type="scientific">Daktulosphaira vitifoliae</name>
    <name type="common">Grape phylloxera</name>
    <name type="synonym">Viteus vitifoliae</name>
    <dbReference type="NCBI Taxonomy" id="58002"/>
    <lineage>
        <taxon>Eukaryota</taxon>
        <taxon>Metazoa</taxon>
        <taxon>Ecdysozoa</taxon>
        <taxon>Arthropoda</taxon>
        <taxon>Hexapoda</taxon>
        <taxon>Insecta</taxon>
        <taxon>Pterygota</taxon>
        <taxon>Neoptera</taxon>
        <taxon>Paraneoptera</taxon>
        <taxon>Hemiptera</taxon>
        <taxon>Sternorrhyncha</taxon>
        <taxon>Aphidomorpha</taxon>
        <taxon>Phylloxeroidea</taxon>
        <taxon>Phylloxeridae</taxon>
        <taxon>Daktulosphaira</taxon>
    </lineage>
</organism>
<dbReference type="AlphaFoldDB" id="A0A2I6QGR2"/>
<comment type="subunit">
    <text evidence="3">Homodimer.</text>
</comment>
<dbReference type="SFLD" id="SFLDS00019">
    <property type="entry name" value="Glutathione_Transferase_(cytos"/>
    <property type="match status" value="1"/>
</dbReference>
<comment type="subcellular location">
    <subcellularLocation>
        <location evidence="1">Cytoplasm</location>
    </subcellularLocation>
</comment>
<dbReference type="SFLD" id="SFLDG00358">
    <property type="entry name" value="Main_(cytGST)"/>
    <property type="match status" value="1"/>
</dbReference>
<evidence type="ECO:0000256" key="7">
    <source>
        <dbReference type="ARBA" id="ARBA00047960"/>
    </source>
</evidence>
<dbReference type="InterPro" id="IPR040075">
    <property type="entry name" value="GST_N_Theta"/>
</dbReference>
<dbReference type="KEGG" id="dvt:126901662"/>
<feature type="domain" description="GST C-terminal" evidence="9">
    <location>
        <begin position="90"/>
        <end position="222"/>
    </location>
</feature>
<reference evidence="10" key="1">
    <citation type="journal article" date="2017" name="Environ. Entomol.">
        <title>Identification and Characterisation of Putative Glutathione S-Transferase Genes from Daktulosphaira vitifoliae (Hemiptera: Phylloxeridae).</title>
        <authorList>
            <person name="Zhao J.J."/>
            <person name="Fan D.S."/>
            <person name="Zhang Y."/>
            <person name="Feng J.N."/>
        </authorList>
    </citation>
    <scope>NUCLEOTIDE SEQUENCE</scope>
</reference>
<sequence>MTQLKLYYDLISQPSRAIYIFLKKNNILFEGKTLNLFQGDHYSSSFESINPFKRVPVIDDNGFILTESVAILRYICQTRPNIPDHYFPKDLKLQARVDEYLEWQHTNTRICCANYARQKVFDPLITGKSPNEKSIFNLEKKMINTLNELDQIWLKNKQFLCGDTLSIADILATCEIEQTKMSGFDPFVGRSALLQWKFRVQSFLNPYYDEAHNIIQEMYLKYNKIEKNLQSNL</sequence>
<comment type="catalytic activity">
    <reaction evidence="7">
        <text>RX + glutathione = an S-substituted glutathione + a halide anion + H(+)</text>
        <dbReference type="Rhea" id="RHEA:16437"/>
        <dbReference type="ChEBI" id="CHEBI:15378"/>
        <dbReference type="ChEBI" id="CHEBI:16042"/>
        <dbReference type="ChEBI" id="CHEBI:17792"/>
        <dbReference type="ChEBI" id="CHEBI:57925"/>
        <dbReference type="ChEBI" id="CHEBI:90779"/>
        <dbReference type="EC" id="2.5.1.18"/>
    </reaction>
</comment>
<dbReference type="GeneID" id="126901662"/>
<evidence type="ECO:0000256" key="3">
    <source>
        <dbReference type="ARBA" id="ARBA00011738"/>
    </source>
</evidence>